<dbReference type="Pfam" id="PF00561">
    <property type="entry name" value="Abhydrolase_1"/>
    <property type="match status" value="1"/>
</dbReference>
<dbReference type="InterPro" id="IPR052370">
    <property type="entry name" value="Meta-cleavage_hydrolase"/>
</dbReference>
<dbReference type="KEGG" id="qsa:O6P43_001894"/>
<dbReference type="PRINTS" id="PR00111">
    <property type="entry name" value="ABHYDROLASE"/>
</dbReference>
<dbReference type="InterPro" id="IPR029058">
    <property type="entry name" value="AB_hydrolase_fold"/>
</dbReference>
<dbReference type="PANTHER" id="PTHR43139:SF22">
    <property type="entry name" value="AB HYDROLASE-1 DOMAIN-CONTAINING PROTEIN"/>
    <property type="match status" value="1"/>
</dbReference>
<name>A0AAD7VK07_QUISA</name>
<sequence>MVMKLNSVAILKPIVKWFMKKAGFRPQTIEIEPGTIMHFWVPIETSNIKHKPCVVFIHGFAFTGILTWTFQALSLAKNYAVYVPDLIFFGESTSDRPDRLPEFQAECVAKGLMKLGVENCTLVGFSYGGTLVFKIADMYPNMVDSMIISSSTIAFTESISKAALERVGFSSWSDYLLPSNVKEAKLTFDIATYKLPPIPNFLWKDILEIMSENRKEKKELLEALVVSDKDYSIPRNYPQKLHLLWGEHDRIFTVEVANNIKKQLGENVEVHCIEKAGHLLQLERPFTYNKHLHKILASFMDDDKEK</sequence>
<dbReference type="SUPFAM" id="SSF53474">
    <property type="entry name" value="alpha/beta-Hydrolases"/>
    <property type="match status" value="1"/>
</dbReference>
<dbReference type="InterPro" id="IPR000073">
    <property type="entry name" value="AB_hydrolase_1"/>
</dbReference>
<dbReference type="Proteomes" id="UP001163823">
    <property type="component" value="Chromosome 2"/>
</dbReference>
<protein>
    <submittedName>
        <fullName evidence="2">Alpha/beta hydrolase fold</fullName>
    </submittedName>
</protein>
<reference evidence="2" key="1">
    <citation type="journal article" date="2023" name="Science">
        <title>Elucidation of the pathway for biosynthesis of saponin adjuvants from the soapbark tree.</title>
        <authorList>
            <person name="Reed J."/>
            <person name="Orme A."/>
            <person name="El-Demerdash A."/>
            <person name="Owen C."/>
            <person name="Martin L.B.B."/>
            <person name="Misra R.C."/>
            <person name="Kikuchi S."/>
            <person name="Rejzek M."/>
            <person name="Martin A.C."/>
            <person name="Harkess A."/>
            <person name="Leebens-Mack J."/>
            <person name="Louveau T."/>
            <person name="Stephenson M.J."/>
            <person name="Osbourn A."/>
        </authorList>
    </citation>
    <scope>NUCLEOTIDE SEQUENCE</scope>
    <source>
        <strain evidence="2">S10</strain>
    </source>
</reference>
<keyword evidence="3" id="KW-1185">Reference proteome</keyword>
<keyword evidence="2" id="KW-0378">Hydrolase</keyword>
<dbReference type="PANTHER" id="PTHR43139">
    <property type="entry name" value="SI:DKEY-122A22.2"/>
    <property type="match status" value="1"/>
</dbReference>
<dbReference type="EMBL" id="JARAOO010000002">
    <property type="protein sequence ID" value="KAJ7978354.1"/>
    <property type="molecule type" value="Genomic_DNA"/>
</dbReference>
<dbReference type="GO" id="GO:0016787">
    <property type="term" value="F:hydrolase activity"/>
    <property type="evidence" value="ECO:0007669"/>
    <property type="project" value="UniProtKB-KW"/>
</dbReference>
<comment type="caution">
    <text evidence="2">The sequence shown here is derived from an EMBL/GenBank/DDBJ whole genome shotgun (WGS) entry which is preliminary data.</text>
</comment>
<proteinExistence type="predicted"/>
<dbReference type="AlphaFoldDB" id="A0AAD7VK07"/>
<accession>A0AAD7VK07</accession>
<dbReference type="Gene3D" id="3.40.50.1820">
    <property type="entry name" value="alpha/beta hydrolase"/>
    <property type="match status" value="1"/>
</dbReference>
<gene>
    <name evidence="2" type="ORF">O6P43_001894</name>
</gene>
<organism evidence="2 3">
    <name type="scientific">Quillaja saponaria</name>
    <name type="common">Soap bark tree</name>
    <dbReference type="NCBI Taxonomy" id="32244"/>
    <lineage>
        <taxon>Eukaryota</taxon>
        <taxon>Viridiplantae</taxon>
        <taxon>Streptophyta</taxon>
        <taxon>Embryophyta</taxon>
        <taxon>Tracheophyta</taxon>
        <taxon>Spermatophyta</taxon>
        <taxon>Magnoliopsida</taxon>
        <taxon>eudicotyledons</taxon>
        <taxon>Gunneridae</taxon>
        <taxon>Pentapetalae</taxon>
        <taxon>rosids</taxon>
        <taxon>fabids</taxon>
        <taxon>Fabales</taxon>
        <taxon>Quillajaceae</taxon>
        <taxon>Quillaja</taxon>
    </lineage>
</organism>
<evidence type="ECO:0000313" key="3">
    <source>
        <dbReference type="Proteomes" id="UP001163823"/>
    </source>
</evidence>
<evidence type="ECO:0000313" key="2">
    <source>
        <dbReference type="EMBL" id="KAJ7978354.1"/>
    </source>
</evidence>
<evidence type="ECO:0000259" key="1">
    <source>
        <dbReference type="Pfam" id="PF00561"/>
    </source>
</evidence>
<feature type="domain" description="AB hydrolase-1" evidence="1">
    <location>
        <begin position="52"/>
        <end position="285"/>
    </location>
</feature>